<dbReference type="GO" id="GO:0030378">
    <property type="term" value="F:serine racemase activity"/>
    <property type="evidence" value="ECO:0007669"/>
    <property type="project" value="TreeGrafter"/>
</dbReference>
<comment type="cofactor">
    <cofactor evidence="1">
        <name>pyridoxal 5'-phosphate</name>
        <dbReference type="ChEBI" id="CHEBI:597326"/>
    </cofactor>
</comment>
<comment type="similarity">
    <text evidence="2">Belongs to the serine/threonine dehydratase family.</text>
</comment>
<dbReference type="FunFam" id="3.40.50.1100:FF:000005">
    <property type="entry name" value="Threonine dehydratase catabolic"/>
    <property type="match status" value="1"/>
</dbReference>
<dbReference type="RefSeq" id="WP_062122758.1">
    <property type="nucleotide sequence ID" value="NZ_BAZW01000006.1"/>
</dbReference>
<reference evidence="6 7" key="1">
    <citation type="journal article" date="2015" name="Microbes Environ.">
        <title>Distribution and evolution of nitrogen fixation genes in the phylum bacteroidetes.</title>
        <authorList>
            <person name="Inoue J."/>
            <person name="Oshima K."/>
            <person name="Suda W."/>
            <person name="Sakamoto M."/>
            <person name="Iino T."/>
            <person name="Noda S."/>
            <person name="Hongoh Y."/>
            <person name="Hattori M."/>
            <person name="Ohkuma M."/>
        </authorList>
    </citation>
    <scope>NUCLEOTIDE SEQUENCE [LARGE SCALE GENOMIC DNA]</scope>
    <source>
        <strain evidence="6">JCM 15548</strain>
    </source>
</reference>
<evidence type="ECO:0000313" key="7">
    <source>
        <dbReference type="Proteomes" id="UP000032900"/>
    </source>
</evidence>
<dbReference type="CDD" id="cd01562">
    <property type="entry name" value="Thr-dehyd"/>
    <property type="match status" value="1"/>
</dbReference>
<name>A0A0E9LTT6_9BACT</name>
<dbReference type="SUPFAM" id="SSF53686">
    <property type="entry name" value="Tryptophan synthase beta subunit-like PLP-dependent enzymes"/>
    <property type="match status" value="1"/>
</dbReference>
<dbReference type="InterPro" id="IPR001926">
    <property type="entry name" value="TrpB-like_PALP"/>
</dbReference>
<accession>A0A0E9LTT6</accession>
<evidence type="ECO:0000256" key="2">
    <source>
        <dbReference type="ARBA" id="ARBA00010869"/>
    </source>
</evidence>
<organism evidence="6 7">
    <name type="scientific">Geofilum rubicundum JCM 15548</name>
    <dbReference type="NCBI Taxonomy" id="1236989"/>
    <lineage>
        <taxon>Bacteria</taxon>
        <taxon>Pseudomonadati</taxon>
        <taxon>Bacteroidota</taxon>
        <taxon>Bacteroidia</taxon>
        <taxon>Marinilabiliales</taxon>
        <taxon>Marinilabiliaceae</taxon>
        <taxon>Geofilum</taxon>
    </lineage>
</organism>
<evidence type="ECO:0000259" key="5">
    <source>
        <dbReference type="Pfam" id="PF00291"/>
    </source>
</evidence>
<dbReference type="PANTHER" id="PTHR43050">
    <property type="entry name" value="SERINE / THREONINE RACEMASE FAMILY MEMBER"/>
    <property type="match status" value="1"/>
</dbReference>
<dbReference type="EMBL" id="BAZW01000006">
    <property type="protein sequence ID" value="GAO28982.1"/>
    <property type="molecule type" value="Genomic_DNA"/>
</dbReference>
<dbReference type="GO" id="GO:0005524">
    <property type="term" value="F:ATP binding"/>
    <property type="evidence" value="ECO:0007669"/>
    <property type="project" value="TreeGrafter"/>
</dbReference>
<evidence type="ECO:0000256" key="1">
    <source>
        <dbReference type="ARBA" id="ARBA00001933"/>
    </source>
</evidence>
<dbReference type="InterPro" id="IPR036052">
    <property type="entry name" value="TrpB-like_PALP_sf"/>
</dbReference>
<dbReference type="AlphaFoldDB" id="A0A0E9LTT6"/>
<evidence type="ECO:0000256" key="4">
    <source>
        <dbReference type="ARBA" id="ARBA00023239"/>
    </source>
</evidence>
<dbReference type="GO" id="GO:0070179">
    <property type="term" value="P:D-serine biosynthetic process"/>
    <property type="evidence" value="ECO:0007669"/>
    <property type="project" value="TreeGrafter"/>
</dbReference>
<dbReference type="PANTHER" id="PTHR43050:SF1">
    <property type="entry name" value="SERINE RACEMASE"/>
    <property type="match status" value="1"/>
</dbReference>
<keyword evidence="7" id="KW-1185">Reference proteome</keyword>
<dbReference type="Proteomes" id="UP000032900">
    <property type="component" value="Unassembled WGS sequence"/>
</dbReference>
<keyword evidence="4" id="KW-0456">Lyase</keyword>
<dbReference type="STRING" id="1236989.JCM15548_11132"/>
<dbReference type="FunFam" id="3.40.50.1100:FF:000007">
    <property type="entry name" value="L-threonine dehydratase catabolic TdcB"/>
    <property type="match status" value="1"/>
</dbReference>
<feature type="domain" description="Tryptophan synthase beta chain-like PALP" evidence="5">
    <location>
        <begin position="17"/>
        <end position="304"/>
    </location>
</feature>
<dbReference type="Gene3D" id="3.40.50.1100">
    <property type="match status" value="2"/>
</dbReference>
<dbReference type="GO" id="GO:0000287">
    <property type="term" value="F:magnesium ion binding"/>
    <property type="evidence" value="ECO:0007669"/>
    <property type="project" value="TreeGrafter"/>
</dbReference>
<keyword evidence="3" id="KW-0663">Pyridoxal phosphate</keyword>
<evidence type="ECO:0000313" key="6">
    <source>
        <dbReference type="EMBL" id="GAO28982.1"/>
    </source>
</evidence>
<sequence length="314" mass="33281">MIVPTFRDVKAAHERIRPFVRHTVVIESSALNELFKARLFFKCENLQKAGAFKFRGALNAILSLSDQQLVHGVATHSSGNHAAALSLAASLKGVKAHIVMPDTAPAVKVEAVRTYGGVITFCEPTLEAREQTLAKVVAETGATFIHPYNNFNVVCGQGTATKELLEEVGPLDVVMAPVGGGGLMSGTAISAKALCPDAQIIGAEPKNADDACRSLKAGKLFLSDNPETMADGLRTSLSDLTWEIIRSHVDDIFTASESSIKAAMVLLKKHAAILAEPSSAVPLAALLENRSYFEGKRVGMIISGGNYDAALLGD</sequence>
<comment type="caution">
    <text evidence="6">The sequence shown here is derived from an EMBL/GenBank/DDBJ whole genome shotgun (WGS) entry which is preliminary data.</text>
</comment>
<proteinExistence type="inferred from homology"/>
<dbReference type="GO" id="GO:0030170">
    <property type="term" value="F:pyridoxal phosphate binding"/>
    <property type="evidence" value="ECO:0007669"/>
    <property type="project" value="TreeGrafter"/>
</dbReference>
<dbReference type="GO" id="GO:0003941">
    <property type="term" value="F:L-serine ammonia-lyase activity"/>
    <property type="evidence" value="ECO:0007669"/>
    <property type="project" value="TreeGrafter"/>
</dbReference>
<dbReference type="OrthoDB" id="9811476at2"/>
<dbReference type="GO" id="GO:0018114">
    <property type="term" value="F:threonine racemase activity"/>
    <property type="evidence" value="ECO:0007669"/>
    <property type="project" value="TreeGrafter"/>
</dbReference>
<dbReference type="Pfam" id="PF00291">
    <property type="entry name" value="PALP"/>
    <property type="match status" value="1"/>
</dbReference>
<evidence type="ECO:0000256" key="3">
    <source>
        <dbReference type="ARBA" id="ARBA00022898"/>
    </source>
</evidence>
<gene>
    <name evidence="6" type="ORF">JCM15548_11132</name>
</gene>
<protein>
    <submittedName>
        <fullName evidence="6">Threonine dehydratase, catabolic</fullName>
    </submittedName>
</protein>